<dbReference type="InterPro" id="IPR056668">
    <property type="entry name" value="BB0158-like"/>
</dbReference>
<reference evidence="2" key="1">
    <citation type="submission" date="2013-02" db="EMBL/GenBank/DDBJ databases">
        <title>Comparative genomics of Borrelia species.</title>
        <authorList>
            <person name="Schwan T.G."/>
            <person name="Raffel S.J."/>
            <person name="Porcella S.F."/>
        </authorList>
    </citation>
    <scope>NUCLEOTIDE SEQUENCE</scope>
    <source>
        <strain evidence="2">DOU</strain>
        <plasmid evidence="2">unnamed</plasmid>
    </source>
</reference>
<dbReference type="RefSeq" id="WP_025401302.1">
    <property type="nucleotide sequence ID" value="NZ_CP004314.1"/>
</dbReference>
<geneLocation type="plasmid" evidence="2">
    <name>unnamed</name>
</geneLocation>
<organism evidence="2">
    <name type="scientific">Borrelia crocidurae DOU</name>
    <dbReference type="NCBI Taxonomy" id="1293575"/>
    <lineage>
        <taxon>Bacteria</taxon>
        <taxon>Pseudomonadati</taxon>
        <taxon>Spirochaetota</taxon>
        <taxon>Spirochaetia</taxon>
        <taxon>Spirochaetales</taxon>
        <taxon>Borreliaceae</taxon>
        <taxon>Borrelia</taxon>
    </lineage>
</organism>
<gene>
    <name evidence="2" type="ORF">BCD_1283</name>
</gene>
<dbReference type="AlphaFoldDB" id="W5SJR3"/>
<feature type="domain" description="Outer surface lipoprotein BB0158" evidence="1">
    <location>
        <begin position="77"/>
        <end position="260"/>
    </location>
</feature>
<dbReference type="HOGENOM" id="CLU_086912_0_0_12"/>
<dbReference type="Pfam" id="PF24960">
    <property type="entry name" value="BB0158"/>
    <property type="match status" value="1"/>
</dbReference>
<dbReference type="NCBIfam" id="NF033723">
    <property type="entry name" value="S2_P23"/>
    <property type="match status" value="1"/>
</dbReference>
<evidence type="ECO:0000259" key="1">
    <source>
        <dbReference type="Pfam" id="PF24960"/>
    </source>
</evidence>
<name>W5SJR3_9SPIR</name>
<protein>
    <submittedName>
        <fullName evidence="2">Antigen S2 protein</fullName>
    </submittedName>
</protein>
<accession>W5SJR3</accession>
<keyword evidence="2" id="KW-0614">Plasmid</keyword>
<proteinExistence type="predicted"/>
<sequence>MNTKTLLPIITTMFFIQCNNATDEQIQYKIKIPKESNTIHDESLSKINNLTLNTSNKQINSKSILTQLIKEPYEIMEGNKLITISLLFFTTTKLTVTWIKNKAISIKGEDGQPLNELINKIRYSYSISPIKEDGKFSNKIMPIILFETTQNGGQDLEVTSFTLTDEPDLDFNTRQYSSLSSLLYTPPKTETSQESGYVNAHPFWIANKNDKVIKALTKNQSIKAKIKVYNKNSKTTTEYNIMLESHYLSQLIKETLQKYPQLNTVAPEFKLL</sequence>
<evidence type="ECO:0000313" key="2">
    <source>
        <dbReference type="EMBL" id="AHH07349.1"/>
    </source>
</evidence>
<dbReference type="EMBL" id="CP004314">
    <property type="protein sequence ID" value="AHH07349.1"/>
    <property type="molecule type" value="Genomic_DNA"/>
</dbReference>